<name>A0A7X0NHA1_9GAMM</name>
<evidence type="ECO:0000256" key="2">
    <source>
        <dbReference type="SAM" id="SignalP"/>
    </source>
</evidence>
<dbReference type="PANTHER" id="PTHR12558">
    <property type="entry name" value="CELL DIVISION CYCLE 16,23,27"/>
    <property type="match status" value="1"/>
</dbReference>
<dbReference type="PANTHER" id="PTHR12558:SF13">
    <property type="entry name" value="CELL DIVISION CYCLE PROTEIN 27 HOMOLOG"/>
    <property type="match status" value="1"/>
</dbReference>
<gene>
    <name evidence="3" type="ORF">HNQ55_001868</name>
</gene>
<evidence type="ECO:0000256" key="1">
    <source>
        <dbReference type="PROSITE-ProRule" id="PRU00339"/>
    </source>
</evidence>
<keyword evidence="3" id="KW-0449">Lipoprotein</keyword>
<keyword evidence="2" id="KW-0732">Signal</keyword>
<feature type="repeat" description="TPR" evidence="1">
    <location>
        <begin position="132"/>
        <end position="165"/>
    </location>
</feature>
<proteinExistence type="predicted"/>
<comment type="caution">
    <text evidence="3">The sequence shown here is derived from an EMBL/GenBank/DDBJ whole genome shotgun (WGS) entry which is preliminary data.</text>
</comment>
<dbReference type="PROSITE" id="PS50005">
    <property type="entry name" value="TPR"/>
    <property type="match status" value="4"/>
</dbReference>
<feature type="repeat" description="TPR" evidence="1">
    <location>
        <begin position="548"/>
        <end position="581"/>
    </location>
</feature>
<dbReference type="RefSeq" id="WP_184424150.1">
    <property type="nucleotide sequence ID" value="NZ_AP027362.1"/>
</dbReference>
<organism evidence="3 4">
    <name type="scientific">Thalassotalea piscium</name>
    <dbReference type="NCBI Taxonomy" id="1230533"/>
    <lineage>
        <taxon>Bacteria</taxon>
        <taxon>Pseudomonadati</taxon>
        <taxon>Pseudomonadota</taxon>
        <taxon>Gammaproteobacteria</taxon>
        <taxon>Alteromonadales</taxon>
        <taxon>Colwelliaceae</taxon>
        <taxon>Thalassotalea</taxon>
    </lineage>
</organism>
<keyword evidence="1" id="KW-0802">TPR repeat</keyword>
<feature type="repeat" description="TPR" evidence="1">
    <location>
        <begin position="378"/>
        <end position="411"/>
    </location>
</feature>
<dbReference type="SUPFAM" id="SSF81901">
    <property type="entry name" value="HCP-like"/>
    <property type="match status" value="1"/>
</dbReference>
<dbReference type="InterPro" id="IPR014266">
    <property type="entry name" value="PEP-CTERM_TPR_PrsT"/>
</dbReference>
<dbReference type="SUPFAM" id="SSF48452">
    <property type="entry name" value="TPR-like"/>
    <property type="match status" value="4"/>
</dbReference>
<dbReference type="EMBL" id="JACHHU010000013">
    <property type="protein sequence ID" value="MBB6543353.1"/>
    <property type="molecule type" value="Genomic_DNA"/>
</dbReference>
<dbReference type="Pfam" id="PF13181">
    <property type="entry name" value="TPR_8"/>
    <property type="match status" value="5"/>
</dbReference>
<accession>A0A7X0NHA1</accession>
<dbReference type="SMART" id="SM00028">
    <property type="entry name" value="TPR"/>
    <property type="match status" value="18"/>
</dbReference>
<dbReference type="NCBIfam" id="TIGR02917">
    <property type="entry name" value="PEP_TPR_lipo"/>
    <property type="match status" value="1"/>
</dbReference>
<dbReference type="InterPro" id="IPR011990">
    <property type="entry name" value="TPR-like_helical_dom_sf"/>
</dbReference>
<feature type="signal peptide" evidence="2">
    <location>
        <begin position="1"/>
        <end position="24"/>
    </location>
</feature>
<keyword evidence="4" id="KW-1185">Reference proteome</keyword>
<dbReference type="Proteomes" id="UP000537141">
    <property type="component" value="Unassembled WGS sequence"/>
</dbReference>
<dbReference type="Gene3D" id="1.25.40.10">
    <property type="entry name" value="Tetratricopeptide repeat domain"/>
    <property type="match status" value="5"/>
</dbReference>
<sequence>MAVNNKLKKLLLLGAVVFAQPSFAFTEQTSNQPYEEALKSFYGSELNAAIIHLKNALQNQPNHLPSLVLLAEVYIAKGDGAAAEDSLLKARQLDADEKKILPLLLEAYLLQQKYKQVINNEHTDFANASLQSKLLVLKGRAHVELNEIEQAKAVYQQALDYSGKNIQALLGMGQVHLLKYQYAQARVYINSVLTFSPINSNALVMLANIEQSEGNVEEALTIISQVIELNNQNFPALLTRASLYIEQNKFSLALADVDVILKEIPNEPKANYLKVVASAALGDLSTSEATVEHLNLVLSGLPNDVMQQNPVYLYLAGIVSFQQQEYRKAQDVLNRYIDIINDDPRALKLLARTEMALNQYAMAKTYLIKARLIAPEDIETWSLLGHTLLNLGEVEKAQQYYMDVVSVNNEEPEALYDLANLQVLTGQNQLAIENILNIMKTTESEDVLLLLASAYKNNNQYSEALDTVEQLITLDPTSSYFHQQRGILLGVLGKHKEAKQALLTSEKLDPNNLITIIHLARIDVVEGNISSAIERIQSKIQEQPTPPASLFIELGSLYQRSGDLDNATTYFEKAYSQNRNNHDAITNVLGVFVLKGEITKAISIAKEFLARNNKEGSIYLALANLYMSVKNYKEADNAYVLSIKNSNNKSHVYGVYADAQIKMNNIDGAILSLQRAISWNEQDLSHYLTLFDLLLKNNKTILATKLLENINTKVNDAALLERLAGDLARFSDQSKQAITHYNASLKHQQTRPAVFGLYRIYNEKLRFDDSLTLLSNWINTAPNDLVAHIAIADTYSAQNNLTKAAEYYQMLVETYGEMPILLNNLAQIQISLKQFQQAQVNAEKAFKALPNNNAIIDTLAWTYSLNGAYQQALPLYRQALSKDSGNAELKYHLAYTLVKLQRVEEAKKLLSESVLSGQSFKELEDAKLLLETL</sequence>
<dbReference type="Pfam" id="PF14559">
    <property type="entry name" value="TPR_19"/>
    <property type="match status" value="2"/>
</dbReference>
<evidence type="ECO:0000313" key="3">
    <source>
        <dbReference type="EMBL" id="MBB6543353.1"/>
    </source>
</evidence>
<dbReference type="Pfam" id="PF13432">
    <property type="entry name" value="TPR_16"/>
    <property type="match status" value="1"/>
</dbReference>
<protein>
    <submittedName>
        <fullName evidence="3">Putative PEP-CTERM system TPR-repeat lipoprotein</fullName>
    </submittedName>
</protein>
<dbReference type="InterPro" id="IPR019734">
    <property type="entry name" value="TPR_rpt"/>
</dbReference>
<evidence type="ECO:0000313" key="4">
    <source>
        <dbReference type="Proteomes" id="UP000537141"/>
    </source>
</evidence>
<reference evidence="3 4" key="1">
    <citation type="submission" date="2020-08" db="EMBL/GenBank/DDBJ databases">
        <title>Genomic Encyclopedia of Type Strains, Phase IV (KMG-IV): sequencing the most valuable type-strain genomes for metagenomic binning, comparative biology and taxonomic classification.</title>
        <authorList>
            <person name="Goeker M."/>
        </authorList>
    </citation>
    <scope>NUCLEOTIDE SEQUENCE [LARGE SCALE GENOMIC DNA]</scope>
    <source>
        <strain evidence="3 4">DSM 26287</strain>
    </source>
</reference>
<dbReference type="AlphaFoldDB" id="A0A7X0NHA1"/>
<feature type="repeat" description="TPR" evidence="1">
    <location>
        <begin position="445"/>
        <end position="478"/>
    </location>
</feature>
<feature type="chain" id="PRO_5031083733" evidence="2">
    <location>
        <begin position="25"/>
        <end position="933"/>
    </location>
</feature>